<dbReference type="AlphaFoldDB" id="A0AAX6QKB8"/>
<proteinExistence type="predicted"/>
<evidence type="ECO:0000313" key="2">
    <source>
        <dbReference type="Proteomes" id="UP000694906"/>
    </source>
</evidence>
<dbReference type="GeneID" id="106007682"/>
<feature type="region of interest" description="Disordered" evidence="1">
    <location>
        <begin position="210"/>
        <end position="230"/>
    </location>
</feature>
<evidence type="ECO:0000256" key="1">
    <source>
        <dbReference type="SAM" id="MobiDB-lite"/>
    </source>
</evidence>
<feature type="region of interest" description="Disordered" evidence="1">
    <location>
        <begin position="128"/>
        <end position="149"/>
    </location>
</feature>
<dbReference type="RefSeq" id="XP_012920666.1">
    <property type="nucleotide sequence ID" value="XM_013065212.2"/>
</dbReference>
<reference evidence="3 4" key="1">
    <citation type="submission" date="2025-04" db="UniProtKB">
        <authorList>
            <consortium name="RefSeq"/>
        </authorList>
    </citation>
    <scope>IDENTIFICATION</scope>
</reference>
<dbReference type="KEGG" id="hgl:106007682"/>
<accession>A0AAX6QKB8</accession>
<protein>
    <submittedName>
        <fullName evidence="3 4">Uncharacterized protein LOC106007682</fullName>
    </submittedName>
</protein>
<feature type="compositionally biased region" description="Polar residues" evidence="1">
    <location>
        <begin position="129"/>
        <end position="149"/>
    </location>
</feature>
<dbReference type="RefSeq" id="XP_012920665.1">
    <property type="nucleotide sequence ID" value="XM_013065211.2"/>
</dbReference>
<dbReference type="RefSeq" id="XP_012920667.1">
    <property type="nucleotide sequence ID" value="XM_013065213.2"/>
</dbReference>
<name>A0AAX6QKB8_HETGA</name>
<organism evidence="2 5">
    <name type="scientific">Heterocephalus glaber</name>
    <name type="common">Naked mole rat</name>
    <dbReference type="NCBI Taxonomy" id="10181"/>
    <lineage>
        <taxon>Eukaryota</taxon>
        <taxon>Metazoa</taxon>
        <taxon>Chordata</taxon>
        <taxon>Craniata</taxon>
        <taxon>Vertebrata</taxon>
        <taxon>Euteleostomi</taxon>
        <taxon>Mammalia</taxon>
        <taxon>Eutheria</taxon>
        <taxon>Euarchontoglires</taxon>
        <taxon>Glires</taxon>
        <taxon>Rodentia</taxon>
        <taxon>Hystricomorpha</taxon>
        <taxon>Bathyergidae</taxon>
        <taxon>Heterocephalus</taxon>
    </lineage>
</organism>
<keyword evidence="2" id="KW-1185">Reference proteome</keyword>
<sequence length="328" mass="35101">MSPRFHPEAGRGPGRADVVPTAQRRKLWQSVGQSLPGLLLGLKWLGWGLDPPKGHFLLPRPLRLRGGGFPSESLTCPGRPTPALPPFPPSELSFLPGRTWVLISGPSWALLVLGSGCRERPIREHPVRTSRNGAQRPISSRPHTCSAQKPSCPRWGRAAVAAWCCQMRRVCRAWVLPSALRGSRGQVALFGLFAFVLRVGGCRLDPFSSPMGPGGTSSQSAGSSEEAPSCLPAASCTEQSTESVSHTFPLRPRTVKYSPTNPVVALALRVLSCHRLAPRPTVSSWGDPCLVSVRPCHCHGAPRNSTGHSALCAPGSEAHSRATGWLPS</sequence>
<evidence type="ECO:0000313" key="5">
    <source>
        <dbReference type="RefSeq" id="XP_012920667.1"/>
    </source>
</evidence>
<evidence type="ECO:0000313" key="3">
    <source>
        <dbReference type="RefSeq" id="XP_012920665.1"/>
    </source>
</evidence>
<dbReference type="Proteomes" id="UP000694906">
    <property type="component" value="Unplaced"/>
</dbReference>
<evidence type="ECO:0000313" key="4">
    <source>
        <dbReference type="RefSeq" id="XP_012920666.1"/>
    </source>
</evidence>
<gene>
    <name evidence="3 4 5" type="primary">LOC106007682</name>
</gene>